<gene>
    <name evidence="1" type="ORF">B0T14DRAFT_570973</name>
</gene>
<dbReference type="PROSITE" id="PS51257">
    <property type="entry name" value="PROKAR_LIPOPROTEIN"/>
    <property type="match status" value="1"/>
</dbReference>
<evidence type="ECO:0000313" key="1">
    <source>
        <dbReference type="EMBL" id="KAK0611046.1"/>
    </source>
</evidence>
<dbReference type="EMBL" id="JAULSU010000007">
    <property type="protein sequence ID" value="KAK0611046.1"/>
    <property type="molecule type" value="Genomic_DNA"/>
</dbReference>
<dbReference type="Proteomes" id="UP001175000">
    <property type="component" value="Unassembled WGS sequence"/>
</dbReference>
<protein>
    <submittedName>
        <fullName evidence="1">Uncharacterized protein</fullName>
    </submittedName>
</protein>
<comment type="caution">
    <text evidence="1">The sequence shown here is derived from an EMBL/GenBank/DDBJ whole genome shotgun (WGS) entry which is preliminary data.</text>
</comment>
<reference evidence="1" key="1">
    <citation type="submission" date="2023-06" db="EMBL/GenBank/DDBJ databases">
        <title>Genome-scale phylogeny and comparative genomics of the fungal order Sordariales.</title>
        <authorList>
            <consortium name="Lawrence Berkeley National Laboratory"/>
            <person name="Hensen N."/>
            <person name="Bonometti L."/>
            <person name="Westerberg I."/>
            <person name="Brannstrom I.O."/>
            <person name="Guillou S."/>
            <person name="Cros-Aarteil S."/>
            <person name="Calhoun S."/>
            <person name="Haridas S."/>
            <person name="Kuo A."/>
            <person name="Mondo S."/>
            <person name="Pangilinan J."/>
            <person name="Riley R."/>
            <person name="Labutti K."/>
            <person name="Andreopoulos B."/>
            <person name="Lipzen A."/>
            <person name="Chen C."/>
            <person name="Yanf M."/>
            <person name="Daum C."/>
            <person name="Ng V."/>
            <person name="Clum A."/>
            <person name="Steindorff A."/>
            <person name="Ohm R."/>
            <person name="Martin F."/>
            <person name="Silar P."/>
            <person name="Natvig D."/>
            <person name="Lalanne C."/>
            <person name="Gautier V."/>
            <person name="Ament-Velasquez S.L."/>
            <person name="Kruys A."/>
            <person name="Hutchinson M.I."/>
            <person name="Powell A.J."/>
            <person name="Barry K."/>
            <person name="Miller A.N."/>
            <person name="Grigoriev I.V."/>
            <person name="Debuchy R."/>
            <person name="Gladieux P."/>
            <person name="Thoren M.H."/>
            <person name="Johannesson H."/>
        </authorList>
    </citation>
    <scope>NUCLEOTIDE SEQUENCE</scope>
    <source>
        <strain evidence="1">CBS 606.72</strain>
    </source>
</reference>
<keyword evidence="2" id="KW-1185">Reference proteome</keyword>
<accession>A0AA39TN13</accession>
<dbReference type="AlphaFoldDB" id="A0AA39TN13"/>
<name>A0AA39TN13_9PEZI</name>
<sequence>MGRSKCGSTVDKHLTAAAYLGYWSASVACMVNIPGTLKAKSVQIRGPKCCMLYRAACPTAKFGDWPQIPLFLNQRIYSDVADLEPLGFSDIVRSVVCPHEDVCNGVLVDHEYYGEEDFNVKGYWVDVRYLEKQQNPK</sequence>
<evidence type="ECO:0000313" key="2">
    <source>
        <dbReference type="Proteomes" id="UP001175000"/>
    </source>
</evidence>
<organism evidence="1 2">
    <name type="scientific">Immersiella caudata</name>
    <dbReference type="NCBI Taxonomy" id="314043"/>
    <lineage>
        <taxon>Eukaryota</taxon>
        <taxon>Fungi</taxon>
        <taxon>Dikarya</taxon>
        <taxon>Ascomycota</taxon>
        <taxon>Pezizomycotina</taxon>
        <taxon>Sordariomycetes</taxon>
        <taxon>Sordariomycetidae</taxon>
        <taxon>Sordariales</taxon>
        <taxon>Lasiosphaeriaceae</taxon>
        <taxon>Immersiella</taxon>
    </lineage>
</organism>
<proteinExistence type="predicted"/>